<evidence type="ECO:0000256" key="3">
    <source>
        <dbReference type="ARBA" id="ARBA00022452"/>
    </source>
</evidence>
<evidence type="ECO:0000256" key="8">
    <source>
        <dbReference type="PROSITE-ProRule" id="PRU01360"/>
    </source>
</evidence>
<keyword evidence="7 8" id="KW-0998">Cell outer membrane</keyword>
<dbReference type="InterPro" id="IPR012910">
    <property type="entry name" value="Plug_dom"/>
</dbReference>
<dbReference type="SUPFAM" id="SSF56935">
    <property type="entry name" value="Porins"/>
    <property type="match status" value="1"/>
</dbReference>
<feature type="domain" description="TonB-dependent receptor plug" evidence="10">
    <location>
        <begin position="120"/>
        <end position="227"/>
    </location>
</feature>
<protein>
    <submittedName>
        <fullName evidence="11">Iron complex outermembrane receptor protein</fullName>
    </submittedName>
</protein>
<gene>
    <name evidence="11" type="ORF">C8P68_10767</name>
</gene>
<dbReference type="GO" id="GO:0044718">
    <property type="term" value="P:siderophore transmembrane transport"/>
    <property type="evidence" value="ECO:0007669"/>
    <property type="project" value="TreeGrafter"/>
</dbReference>
<proteinExistence type="inferred from homology"/>
<keyword evidence="4 8" id="KW-0812">Transmembrane</keyword>
<keyword evidence="3 8" id="KW-1134">Transmembrane beta strand</keyword>
<dbReference type="Gene3D" id="2.40.170.20">
    <property type="entry name" value="TonB-dependent receptor, beta-barrel domain"/>
    <property type="match status" value="1"/>
</dbReference>
<comment type="similarity">
    <text evidence="8">Belongs to the TonB-dependent receptor family.</text>
</comment>
<keyword evidence="11" id="KW-0675">Receptor</keyword>
<sequence>MRKLFLWVVLLLSFSARAQNTLHLVVKDDESKQSLVGATAYIPVLKIGAVSDTSGRITIKNIPAGKYDVKISMVSYMAQEKTFTFPLKTADQNIEVFLEPMSGELAEVVIQTNRTGRNRSDIPTRIEALPPEELDEKGTMRPGDIRMLLGEITGVHVQNTSPVSGMASFRIQGLDSRYTQLLQDGLPMYDGFSGGLSLVQVSPLNLKQVEIIKGSASTLYGGGAIAGLVNLISKTPSKKPELSFLINQNTAKGTDASGFYSKQWKNVGTTIFSSYNYNGAFDAGNTGFSAIPKTNRFMVNPKLFWKMGSKDSLWLGVNVMHEDRLGGDIQVIAGNTDSQHQYFEHNISDRLSSQLSYTHQLDSASQLNFKNTVGYFNRSINQPQFSFKGAQVSSYTEANYVRNGKYASWVAGADIWTDKLTPQNGSVNLGYSRNTCGVFAQNTFKPAKWFAVESGLRLDGNTPSPAAPSNGVFLLPRVNTLFTLDEHWSSRIGGGLGYKMPDIFNDDAEEQGYRYLQPLNVGAIKAEHSAGVNADVNYKGAVGHAFLQVNQLVFLTKVNDPLVLQHNAFVNAPGYLTSKGAETNVKLLMDELGIYLGYTYTDVQRHFNGLTSAQTLTPKHQLNADVTYEIENCFRAGVEGFYTSSQLLGDGTTGRGYWTFGLLVQKMWKHFDIFINAENLTDQRQSKWGQIYTGPTSSPIFKDIYAPLDGAVVNAGIRIKVL</sequence>
<dbReference type="EMBL" id="QAOQ01000007">
    <property type="protein sequence ID" value="PTQ94006.1"/>
    <property type="molecule type" value="Genomic_DNA"/>
</dbReference>
<evidence type="ECO:0000256" key="9">
    <source>
        <dbReference type="SAM" id="SignalP"/>
    </source>
</evidence>
<dbReference type="InterPro" id="IPR039426">
    <property type="entry name" value="TonB-dep_rcpt-like"/>
</dbReference>
<dbReference type="PANTHER" id="PTHR30069:SF29">
    <property type="entry name" value="HEMOGLOBIN AND HEMOGLOBIN-HAPTOGLOBIN-BINDING PROTEIN 1-RELATED"/>
    <property type="match status" value="1"/>
</dbReference>
<dbReference type="GO" id="GO:0009279">
    <property type="term" value="C:cell outer membrane"/>
    <property type="evidence" value="ECO:0007669"/>
    <property type="project" value="UniProtKB-SubCell"/>
</dbReference>
<keyword evidence="2 8" id="KW-0813">Transport</keyword>
<evidence type="ECO:0000256" key="6">
    <source>
        <dbReference type="ARBA" id="ARBA00023136"/>
    </source>
</evidence>
<reference evidence="11 12" key="1">
    <citation type="submission" date="2018-04" db="EMBL/GenBank/DDBJ databases">
        <title>Genomic Encyclopedia of Archaeal and Bacterial Type Strains, Phase II (KMG-II): from individual species to whole genera.</title>
        <authorList>
            <person name="Goeker M."/>
        </authorList>
    </citation>
    <scope>NUCLEOTIDE SEQUENCE [LARGE SCALE GENOMIC DNA]</scope>
    <source>
        <strain evidence="11 12">DSM 26809</strain>
    </source>
</reference>
<dbReference type="RefSeq" id="WP_107830328.1">
    <property type="nucleotide sequence ID" value="NZ_CP160205.1"/>
</dbReference>
<keyword evidence="6 8" id="KW-0472">Membrane</keyword>
<dbReference type="Gene3D" id="2.170.130.10">
    <property type="entry name" value="TonB-dependent receptor, plug domain"/>
    <property type="match status" value="1"/>
</dbReference>
<feature type="chain" id="PRO_5015629406" evidence="9">
    <location>
        <begin position="19"/>
        <end position="722"/>
    </location>
</feature>
<evidence type="ECO:0000313" key="12">
    <source>
        <dbReference type="Proteomes" id="UP000244168"/>
    </source>
</evidence>
<organism evidence="11 12">
    <name type="scientific">Mucilaginibacter yixingensis</name>
    <dbReference type="NCBI Taxonomy" id="1295612"/>
    <lineage>
        <taxon>Bacteria</taxon>
        <taxon>Pseudomonadati</taxon>
        <taxon>Bacteroidota</taxon>
        <taxon>Sphingobacteriia</taxon>
        <taxon>Sphingobacteriales</taxon>
        <taxon>Sphingobacteriaceae</taxon>
        <taxon>Mucilaginibacter</taxon>
    </lineage>
</organism>
<dbReference type="PROSITE" id="PS52016">
    <property type="entry name" value="TONB_DEPENDENT_REC_3"/>
    <property type="match status" value="1"/>
</dbReference>
<dbReference type="InterPro" id="IPR008969">
    <property type="entry name" value="CarboxyPept-like_regulatory"/>
</dbReference>
<keyword evidence="12" id="KW-1185">Reference proteome</keyword>
<name>A0A2T5J6D5_9SPHI</name>
<evidence type="ECO:0000256" key="5">
    <source>
        <dbReference type="ARBA" id="ARBA00022729"/>
    </source>
</evidence>
<dbReference type="SUPFAM" id="SSF49464">
    <property type="entry name" value="Carboxypeptidase regulatory domain-like"/>
    <property type="match status" value="1"/>
</dbReference>
<dbReference type="PANTHER" id="PTHR30069">
    <property type="entry name" value="TONB-DEPENDENT OUTER MEMBRANE RECEPTOR"/>
    <property type="match status" value="1"/>
</dbReference>
<evidence type="ECO:0000256" key="4">
    <source>
        <dbReference type="ARBA" id="ARBA00022692"/>
    </source>
</evidence>
<dbReference type="AlphaFoldDB" id="A0A2T5J6D5"/>
<dbReference type="Pfam" id="PF07715">
    <property type="entry name" value="Plug"/>
    <property type="match status" value="1"/>
</dbReference>
<dbReference type="GO" id="GO:0015344">
    <property type="term" value="F:siderophore uptake transmembrane transporter activity"/>
    <property type="evidence" value="ECO:0007669"/>
    <property type="project" value="TreeGrafter"/>
</dbReference>
<comment type="caution">
    <text evidence="11">The sequence shown here is derived from an EMBL/GenBank/DDBJ whole genome shotgun (WGS) entry which is preliminary data.</text>
</comment>
<dbReference type="InterPro" id="IPR037066">
    <property type="entry name" value="Plug_dom_sf"/>
</dbReference>
<evidence type="ECO:0000256" key="1">
    <source>
        <dbReference type="ARBA" id="ARBA00004571"/>
    </source>
</evidence>
<accession>A0A2T5J6D5</accession>
<evidence type="ECO:0000256" key="2">
    <source>
        <dbReference type="ARBA" id="ARBA00022448"/>
    </source>
</evidence>
<feature type="signal peptide" evidence="9">
    <location>
        <begin position="1"/>
        <end position="18"/>
    </location>
</feature>
<dbReference type="Proteomes" id="UP000244168">
    <property type="component" value="Unassembled WGS sequence"/>
</dbReference>
<evidence type="ECO:0000313" key="11">
    <source>
        <dbReference type="EMBL" id="PTQ94006.1"/>
    </source>
</evidence>
<evidence type="ECO:0000256" key="7">
    <source>
        <dbReference type="ARBA" id="ARBA00023237"/>
    </source>
</evidence>
<dbReference type="InterPro" id="IPR036942">
    <property type="entry name" value="Beta-barrel_TonB_sf"/>
</dbReference>
<dbReference type="Pfam" id="PF13715">
    <property type="entry name" value="CarbopepD_reg_2"/>
    <property type="match status" value="1"/>
</dbReference>
<dbReference type="OrthoDB" id="1109239at2"/>
<evidence type="ECO:0000259" key="10">
    <source>
        <dbReference type="Pfam" id="PF07715"/>
    </source>
</evidence>
<comment type="subcellular location">
    <subcellularLocation>
        <location evidence="1 8">Cell outer membrane</location>
        <topology evidence="1 8">Multi-pass membrane protein</topology>
    </subcellularLocation>
</comment>
<keyword evidence="5 9" id="KW-0732">Signal</keyword>